<dbReference type="Proteomes" id="UP000238701">
    <property type="component" value="Unassembled WGS sequence"/>
</dbReference>
<organism evidence="1 2">
    <name type="scientific">Candidatus Sulfotelmatobacter kueseliae</name>
    <dbReference type="NCBI Taxonomy" id="2042962"/>
    <lineage>
        <taxon>Bacteria</taxon>
        <taxon>Pseudomonadati</taxon>
        <taxon>Acidobacteriota</taxon>
        <taxon>Terriglobia</taxon>
        <taxon>Terriglobales</taxon>
        <taxon>Candidatus Korobacteraceae</taxon>
        <taxon>Candidatus Sulfotelmatobacter</taxon>
    </lineage>
</organism>
<evidence type="ECO:0000313" key="1">
    <source>
        <dbReference type="EMBL" id="SPF39697.1"/>
    </source>
</evidence>
<protein>
    <submittedName>
        <fullName evidence="1">Uncharacterized protein</fullName>
    </submittedName>
</protein>
<evidence type="ECO:0000313" key="2">
    <source>
        <dbReference type="Proteomes" id="UP000238701"/>
    </source>
</evidence>
<proteinExistence type="predicted"/>
<dbReference type="EMBL" id="OMOD01000121">
    <property type="protein sequence ID" value="SPF39697.1"/>
    <property type="molecule type" value="Genomic_DNA"/>
</dbReference>
<dbReference type="AlphaFoldDB" id="A0A2U3KJH7"/>
<reference evidence="2" key="1">
    <citation type="submission" date="2018-02" db="EMBL/GenBank/DDBJ databases">
        <authorList>
            <person name="Hausmann B."/>
        </authorList>
    </citation>
    <scope>NUCLEOTIDE SEQUENCE [LARGE SCALE GENOMIC DNA]</scope>
    <source>
        <strain evidence="2">Peat soil MAG SbA1</strain>
    </source>
</reference>
<name>A0A2U3KJH7_9BACT</name>
<gene>
    <name evidence="1" type="ORF">SBA1_290059</name>
</gene>
<accession>A0A2U3KJH7</accession>
<sequence>MACITLSAPMAMATSELMHAIHYEDARTGQFESKEEGTSLRMSRVAVTDRNGSRRLQMQWVPSEESC</sequence>